<dbReference type="EMBL" id="KQ434829">
    <property type="protein sequence ID" value="KZC07736.1"/>
    <property type="molecule type" value="Genomic_DNA"/>
</dbReference>
<sequence length="84" mass="9718">MHNTLGNYREKMALDVQKHGRTSSSMKFVTTCVQNEKCMFVKRAICKSTKEKQNLDNKVMTPNMDDDSVDCTQTAFKFNFQITE</sequence>
<dbReference type="Pfam" id="PF15393">
    <property type="entry name" value="DUF4615"/>
    <property type="match status" value="1"/>
</dbReference>
<accession>A0A154P716</accession>
<dbReference type="AlphaFoldDB" id="A0A154P716"/>
<name>A0A154P716_DUFNO</name>
<organism evidence="1 2">
    <name type="scientific">Dufourea novaeangliae</name>
    <name type="common">Sweat bee</name>
    <dbReference type="NCBI Taxonomy" id="178035"/>
    <lineage>
        <taxon>Eukaryota</taxon>
        <taxon>Metazoa</taxon>
        <taxon>Ecdysozoa</taxon>
        <taxon>Arthropoda</taxon>
        <taxon>Hexapoda</taxon>
        <taxon>Insecta</taxon>
        <taxon>Pterygota</taxon>
        <taxon>Neoptera</taxon>
        <taxon>Endopterygota</taxon>
        <taxon>Hymenoptera</taxon>
        <taxon>Apocrita</taxon>
        <taxon>Aculeata</taxon>
        <taxon>Apoidea</taxon>
        <taxon>Anthophila</taxon>
        <taxon>Halictidae</taxon>
        <taxon>Rophitinae</taxon>
        <taxon>Dufourea</taxon>
    </lineage>
</organism>
<reference evidence="1 2" key="1">
    <citation type="submission" date="2015-07" db="EMBL/GenBank/DDBJ databases">
        <title>The genome of Dufourea novaeangliae.</title>
        <authorList>
            <person name="Pan H."/>
            <person name="Kapheim K."/>
        </authorList>
    </citation>
    <scope>NUCLEOTIDE SEQUENCE [LARGE SCALE GENOMIC DNA]</scope>
    <source>
        <strain evidence="1">0120121106</strain>
        <tissue evidence="1">Whole body</tissue>
    </source>
</reference>
<dbReference type="OrthoDB" id="20277at2759"/>
<keyword evidence="2" id="KW-1185">Reference proteome</keyword>
<evidence type="ECO:0000313" key="1">
    <source>
        <dbReference type="EMBL" id="KZC07736.1"/>
    </source>
</evidence>
<dbReference type="STRING" id="178035.A0A154P716"/>
<gene>
    <name evidence="1" type="ORF">WN55_08057</name>
</gene>
<dbReference type="InterPro" id="IPR029274">
    <property type="entry name" value="DUF4615"/>
</dbReference>
<evidence type="ECO:0000313" key="2">
    <source>
        <dbReference type="Proteomes" id="UP000076502"/>
    </source>
</evidence>
<protein>
    <submittedName>
        <fullName evidence="1">Uncharacterized protein</fullName>
    </submittedName>
</protein>
<proteinExistence type="predicted"/>
<dbReference type="Proteomes" id="UP000076502">
    <property type="component" value="Unassembled WGS sequence"/>
</dbReference>